<keyword evidence="3" id="KW-1133">Transmembrane helix</keyword>
<dbReference type="PROSITE" id="PS50111">
    <property type="entry name" value="CHEMOTAXIS_TRANSDUC_2"/>
    <property type="match status" value="1"/>
</dbReference>
<dbReference type="SUPFAM" id="SSF58104">
    <property type="entry name" value="Methyl-accepting chemotaxis protein (MCP) signaling domain"/>
    <property type="match status" value="1"/>
</dbReference>
<feature type="transmembrane region" description="Helical" evidence="3">
    <location>
        <begin position="14"/>
        <end position="32"/>
    </location>
</feature>
<dbReference type="OrthoDB" id="2166737at2"/>
<accession>A0A4R1AZ97</accession>
<keyword evidence="6" id="KW-1185">Reference proteome</keyword>
<dbReference type="Gene3D" id="1.10.287.950">
    <property type="entry name" value="Methyl-accepting chemotaxis protein"/>
    <property type="match status" value="1"/>
</dbReference>
<dbReference type="SMART" id="SM00283">
    <property type="entry name" value="MA"/>
    <property type="match status" value="1"/>
</dbReference>
<dbReference type="Proteomes" id="UP000293846">
    <property type="component" value="Unassembled WGS sequence"/>
</dbReference>
<dbReference type="InterPro" id="IPR004089">
    <property type="entry name" value="MCPsignal_dom"/>
</dbReference>
<dbReference type="STRING" id="1742358.GCA_001439605_01894"/>
<sequence length="503" mass="55418">MKQDNYNTQRVHKVNLVLLTALVFLIVVPITVERGVSDSAGIIVAGALVLLLSAVNYFLPIPEYLKGLFFALLPNIVVVALFNLDGFALNKHYLILLTLAMVTLYLKKELILVFSLIVNAAYISMYMFNPSGLLGSEQGLKAFITVFFIVNGIMCAFFYISKWGRDLIEESYKKELEAKNLVEKLKVTFSSIEEGTITLEGNINHFHSSITTIYESSHHILDSVQEMAAGIQEEANNISHVNEWMGNSLQKVNHTISISEGIVEKSDEMNGKVQDGWNKINQVTSHMETVNSAISTTALTVTELQTSLETVNTLLEGIKQIADQTNLLALNAAIESARAGEHGKGFAVVADEVRKLAEQSANITVSIADVTNTLFHKSKEAQVKSIEGEHAVMEGQHLLNEVSSFFSEIKDSFQETNAELSKGMEEVKSATDNFTHIQEQIENIANISEENSASTQEIVATLEDEHHLITSINEAVTELNHVSLQLKELVNGDKGFSGNQSGQ</sequence>
<evidence type="ECO:0000313" key="6">
    <source>
        <dbReference type="Proteomes" id="UP000293846"/>
    </source>
</evidence>
<dbReference type="Pfam" id="PF00015">
    <property type="entry name" value="MCPsignal"/>
    <property type="match status" value="1"/>
</dbReference>
<dbReference type="EMBL" id="SJTH01000005">
    <property type="protein sequence ID" value="TCJ05316.1"/>
    <property type="molecule type" value="Genomic_DNA"/>
</dbReference>
<dbReference type="PANTHER" id="PTHR32089">
    <property type="entry name" value="METHYL-ACCEPTING CHEMOTAXIS PROTEIN MCPB"/>
    <property type="match status" value="1"/>
</dbReference>
<dbReference type="GO" id="GO:0016020">
    <property type="term" value="C:membrane"/>
    <property type="evidence" value="ECO:0007669"/>
    <property type="project" value="InterPro"/>
</dbReference>
<gene>
    <name evidence="5" type="ORF">E0Y62_05695</name>
</gene>
<keyword evidence="3" id="KW-0472">Membrane</keyword>
<organism evidence="5 6">
    <name type="scientific">Cytobacillus praedii</name>
    <dbReference type="NCBI Taxonomy" id="1742358"/>
    <lineage>
        <taxon>Bacteria</taxon>
        <taxon>Bacillati</taxon>
        <taxon>Bacillota</taxon>
        <taxon>Bacilli</taxon>
        <taxon>Bacillales</taxon>
        <taxon>Bacillaceae</taxon>
        <taxon>Cytobacillus</taxon>
    </lineage>
</organism>
<keyword evidence="1 2" id="KW-0807">Transducer</keyword>
<evidence type="ECO:0000256" key="2">
    <source>
        <dbReference type="PROSITE-ProRule" id="PRU00284"/>
    </source>
</evidence>
<dbReference type="AlphaFoldDB" id="A0A4R1AZ97"/>
<name>A0A4R1AZ97_9BACI</name>
<evidence type="ECO:0000256" key="1">
    <source>
        <dbReference type="ARBA" id="ARBA00023224"/>
    </source>
</evidence>
<dbReference type="PANTHER" id="PTHR32089:SF112">
    <property type="entry name" value="LYSOZYME-LIKE PROTEIN-RELATED"/>
    <property type="match status" value="1"/>
</dbReference>
<evidence type="ECO:0000313" key="5">
    <source>
        <dbReference type="EMBL" id="TCJ05316.1"/>
    </source>
</evidence>
<reference evidence="5 6" key="1">
    <citation type="submission" date="2019-03" db="EMBL/GenBank/DDBJ databases">
        <authorList>
            <person name="Jensen L."/>
            <person name="Storgaard J."/>
            <person name="Sulaj E."/>
            <person name="Schramm A."/>
            <person name="Marshall I.P.G."/>
        </authorList>
    </citation>
    <scope>NUCLEOTIDE SEQUENCE [LARGE SCALE GENOMIC DNA]</scope>
    <source>
        <strain evidence="5 6">2017H2G3</strain>
    </source>
</reference>
<feature type="transmembrane region" description="Helical" evidence="3">
    <location>
        <begin position="110"/>
        <end position="128"/>
    </location>
</feature>
<protein>
    <submittedName>
        <fullName evidence="5">Chemotaxis protein</fullName>
    </submittedName>
</protein>
<dbReference type="GO" id="GO:0007165">
    <property type="term" value="P:signal transduction"/>
    <property type="evidence" value="ECO:0007669"/>
    <property type="project" value="UniProtKB-KW"/>
</dbReference>
<feature type="transmembrane region" description="Helical" evidence="3">
    <location>
        <begin position="65"/>
        <end position="89"/>
    </location>
</feature>
<feature type="domain" description="Methyl-accepting transducer" evidence="4">
    <location>
        <begin position="209"/>
        <end position="466"/>
    </location>
</feature>
<feature type="transmembrane region" description="Helical" evidence="3">
    <location>
        <begin position="140"/>
        <end position="160"/>
    </location>
</feature>
<keyword evidence="3" id="KW-0812">Transmembrane</keyword>
<proteinExistence type="predicted"/>
<evidence type="ECO:0000259" key="4">
    <source>
        <dbReference type="PROSITE" id="PS50111"/>
    </source>
</evidence>
<feature type="transmembrane region" description="Helical" evidence="3">
    <location>
        <begin position="39"/>
        <end position="59"/>
    </location>
</feature>
<evidence type="ECO:0000256" key="3">
    <source>
        <dbReference type="SAM" id="Phobius"/>
    </source>
</evidence>
<comment type="caution">
    <text evidence="5">The sequence shown here is derived from an EMBL/GenBank/DDBJ whole genome shotgun (WGS) entry which is preliminary data.</text>
</comment>